<name>A0A1I7FG44_9PROT</name>
<feature type="transmembrane region" description="Helical" evidence="7">
    <location>
        <begin position="30"/>
        <end position="46"/>
    </location>
</feature>
<protein>
    <submittedName>
        <fullName evidence="8">Multisubunit potassium/proton antiporter, PhaE subunit</fullName>
    </submittedName>
</protein>
<dbReference type="Pfam" id="PF01899">
    <property type="entry name" value="MNHE"/>
    <property type="match status" value="1"/>
</dbReference>
<proteinExistence type="inferred from homology"/>
<comment type="similarity">
    <text evidence="2">Belongs to the CPA3 antiporters (TC 2.A.63) subunit E family.</text>
</comment>
<dbReference type="GO" id="GO:0005886">
    <property type="term" value="C:plasma membrane"/>
    <property type="evidence" value="ECO:0007669"/>
    <property type="project" value="UniProtKB-SubCell"/>
</dbReference>
<dbReference type="InterPro" id="IPR002758">
    <property type="entry name" value="Cation_antiport_E"/>
</dbReference>
<dbReference type="AlphaFoldDB" id="A0A1I7FG44"/>
<evidence type="ECO:0000256" key="2">
    <source>
        <dbReference type="ARBA" id="ARBA00006228"/>
    </source>
</evidence>
<dbReference type="RefSeq" id="WP_074926652.1">
    <property type="nucleotide sequence ID" value="NZ_FPBL01000001.1"/>
</dbReference>
<keyword evidence="4 7" id="KW-0812">Transmembrane</keyword>
<dbReference type="PANTHER" id="PTHR34584:SF1">
    <property type="entry name" value="NA(+)_H(+) ANTIPORTER SUBUNIT E1"/>
    <property type="match status" value="1"/>
</dbReference>
<keyword evidence="5 7" id="KW-1133">Transmembrane helix</keyword>
<evidence type="ECO:0000313" key="9">
    <source>
        <dbReference type="Proteomes" id="UP000183926"/>
    </source>
</evidence>
<dbReference type="OrthoDB" id="9807187at2"/>
<evidence type="ECO:0000313" key="8">
    <source>
        <dbReference type="EMBL" id="SFU35086.1"/>
    </source>
</evidence>
<comment type="subcellular location">
    <subcellularLocation>
        <location evidence="1">Cell membrane</location>
        <topology evidence="1">Multi-pass membrane protein</topology>
    </subcellularLocation>
</comment>
<dbReference type="EMBL" id="FPBL01000001">
    <property type="protein sequence ID" value="SFU35086.1"/>
    <property type="molecule type" value="Genomic_DNA"/>
</dbReference>
<dbReference type="PIRSF" id="PIRSF019239">
    <property type="entry name" value="MrpE"/>
    <property type="match status" value="1"/>
</dbReference>
<accession>A0A1I7FG44</accession>
<evidence type="ECO:0000256" key="5">
    <source>
        <dbReference type="ARBA" id="ARBA00022989"/>
    </source>
</evidence>
<dbReference type="NCBIfam" id="NF006520">
    <property type="entry name" value="PRK08965.1-4"/>
    <property type="match status" value="1"/>
</dbReference>
<evidence type="ECO:0000256" key="7">
    <source>
        <dbReference type="SAM" id="Phobius"/>
    </source>
</evidence>
<evidence type="ECO:0000256" key="6">
    <source>
        <dbReference type="ARBA" id="ARBA00023136"/>
    </source>
</evidence>
<evidence type="ECO:0000256" key="3">
    <source>
        <dbReference type="ARBA" id="ARBA00022475"/>
    </source>
</evidence>
<dbReference type="PANTHER" id="PTHR34584">
    <property type="entry name" value="NA(+)/H(+) ANTIPORTER SUBUNIT E1"/>
    <property type="match status" value="1"/>
</dbReference>
<dbReference type="Proteomes" id="UP000183926">
    <property type="component" value="Unassembled WGS sequence"/>
</dbReference>
<reference evidence="8 9" key="1">
    <citation type="submission" date="2016-10" db="EMBL/GenBank/DDBJ databases">
        <authorList>
            <person name="de Groot N.N."/>
        </authorList>
    </citation>
    <scope>NUCLEOTIDE SEQUENCE [LARGE SCALE GENOMIC DNA]</scope>
    <source>
        <strain evidence="8 9">Nm24</strain>
    </source>
</reference>
<feature type="transmembrane region" description="Helical" evidence="7">
    <location>
        <begin position="58"/>
        <end position="84"/>
    </location>
</feature>
<evidence type="ECO:0000256" key="4">
    <source>
        <dbReference type="ARBA" id="ARBA00022692"/>
    </source>
</evidence>
<keyword evidence="6 7" id="KW-0472">Membrane</keyword>
<gene>
    <name evidence="8" type="ORF">SAMN05216339_101469</name>
</gene>
<feature type="transmembrane region" description="Helical" evidence="7">
    <location>
        <begin position="7"/>
        <end position="24"/>
    </location>
</feature>
<organism evidence="8 9">
    <name type="scientific">Nitrosomonas eutropha</name>
    <dbReference type="NCBI Taxonomy" id="916"/>
    <lineage>
        <taxon>Bacteria</taxon>
        <taxon>Pseudomonadati</taxon>
        <taxon>Pseudomonadota</taxon>
        <taxon>Betaproteobacteria</taxon>
        <taxon>Nitrosomonadales</taxon>
        <taxon>Nitrosomonadaceae</taxon>
        <taxon>Nitrosomonas</taxon>
    </lineage>
</organism>
<sequence>MSKLFPYPLLVVSLVVTWLLLAGFSLNQFLLGSITAIVAAWGFAALGPAKPRLRRWDLLLKLFAIVFYDIVRSNIAVASIILHGGKRIGKSNFMAIPLDLRDPTGLACLAIIITSTPGTAWIDYNSARSVLILHIFDLVDEDAWLNLIKNRYEYLLREIFE</sequence>
<keyword evidence="3" id="KW-1003">Cell membrane</keyword>
<dbReference type="GO" id="GO:0008324">
    <property type="term" value="F:monoatomic cation transmembrane transporter activity"/>
    <property type="evidence" value="ECO:0007669"/>
    <property type="project" value="InterPro"/>
</dbReference>
<evidence type="ECO:0000256" key="1">
    <source>
        <dbReference type="ARBA" id="ARBA00004651"/>
    </source>
</evidence>